<comment type="caution">
    <text evidence="1">The sequence shown here is derived from an EMBL/GenBank/DDBJ whole genome shotgun (WGS) entry which is preliminary data.</text>
</comment>
<dbReference type="EMBL" id="JAGIZQ010000002">
    <property type="protein sequence ID" value="KAH6641582.1"/>
    <property type="molecule type" value="Genomic_DNA"/>
</dbReference>
<evidence type="ECO:0000313" key="1">
    <source>
        <dbReference type="EMBL" id="KAH6641582.1"/>
    </source>
</evidence>
<reference evidence="1 2" key="1">
    <citation type="journal article" date="2021" name="Nat. Commun.">
        <title>Genetic determinants of endophytism in the Arabidopsis root mycobiome.</title>
        <authorList>
            <person name="Mesny F."/>
            <person name="Miyauchi S."/>
            <person name="Thiergart T."/>
            <person name="Pickel B."/>
            <person name="Atanasova L."/>
            <person name="Karlsson M."/>
            <person name="Huettel B."/>
            <person name="Barry K.W."/>
            <person name="Haridas S."/>
            <person name="Chen C."/>
            <person name="Bauer D."/>
            <person name="Andreopoulos W."/>
            <person name="Pangilinan J."/>
            <person name="LaButti K."/>
            <person name="Riley R."/>
            <person name="Lipzen A."/>
            <person name="Clum A."/>
            <person name="Drula E."/>
            <person name="Henrissat B."/>
            <person name="Kohler A."/>
            <person name="Grigoriev I.V."/>
            <person name="Martin F.M."/>
            <person name="Hacquard S."/>
        </authorList>
    </citation>
    <scope>NUCLEOTIDE SEQUENCE [LARGE SCALE GENOMIC DNA]</scope>
    <source>
        <strain evidence="1 2">MPI-SDFR-AT-0079</strain>
    </source>
</reference>
<organism evidence="1 2">
    <name type="scientific">Chaetomium tenue</name>
    <dbReference type="NCBI Taxonomy" id="1854479"/>
    <lineage>
        <taxon>Eukaryota</taxon>
        <taxon>Fungi</taxon>
        <taxon>Dikarya</taxon>
        <taxon>Ascomycota</taxon>
        <taxon>Pezizomycotina</taxon>
        <taxon>Sordariomycetes</taxon>
        <taxon>Sordariomycetidae</taxon>
        <taxon>Sordariales</taxon>
        <taxon>Chaetomiaceae</taxon>
        <taxon>Chaetomium</taxon>
    </lineage>
</organism>
<gene>
    <name evidence="1" type="ORF">F5144DRAFT_138997</name>
</gene>
<dbReference type="Proteomes" id="UP000724584">
    <property type="component" value="Unassembled WGS sequence"/>
</dbReference>
<keyword evidence="2" id="KW-1185">Reference proteome</keyword>
<name>A0ACB7PI02_9PEZI</name>
<accession>A0ACB7PI02</accession>
<sequence length="204" mass="22057">MARVVFPSLSRPGSDDICILSLAVDGFLALGFVGTGNAPLHRGFGSLCVSLREARDEEKARHGKRPRHRPTQPARTSLCPRAASSEISDAGTRRHDKILGGMFLLPQPAGWVRAEPMLSRPPPVSLKAKHAIRARRIVPCNSLTVWGGKSSSRGRQGTRILPFFPAPTEEVGGRGRICGWLQPGLANPSLEADDELAMQAAEQR</sequence>
<proteinExistence type="predicted"/>
<evidence type="ECO:0000313" key="2">
    <source>
        <dbReference type="Proteomes" id="UP000724584"/>
    </source>
</evidence>
<protein>
    <submittedName>
        <fullName evidence="1">Uncharacterized protein</fullName>
    </submittedName>
</protein>